<evidence type="ECO:0000259" key="1">
    <source>
        <dbReference type="Pfam" id="PF07791"/>
    </source>
</evidence>
<dbReference type="RefSeq" id="WP_169144402.1">
    <property type="nucleotide sequence ID" value="NZ_JABBGA010000002.1"/>
</dbReference>
<feature type="domain" description="Immunity MXAN-0049 protein" evidence="1">
    <location>
        <begin position="52"/>
        <end position="183"/>
    </location>
</feature>
<keyword evidence="3" id="KW-1185">Reference proteome</keyword>
<dbReference type="AlphaFoldDB" id="A0A848G2T2"/>
<dbReference type="Proteomes" id="UP000580043">
    <property type="component" value="Unassembled WGS sequence"/>
</dbReference>
<evidence type="ECO:0000313" key="2">
    <source>
        <dbReference type="EMBL" id="NML24753.1"/>
    </source>
</evidence>
<accession>A0A848G2T2</accession>
<proteinExistence type="predicted"/>
<gene>
    <name evidence="2" type="ORF">HHL15_03300</name>
</gene>
<name>A0A848G2T2_9RHOO</name>
<sequence>MADSSAAYYLLACYSPEEGDHAQYSYEPDDEERSWIIGQPFEAPPPVPVPVSVEPGEEGLVPELTDVPLPLMSRRLAACLSAAGVSNIDFYPARVTEQARGRSHDELLAFNLIGLVAAADLSRSTYSAPDGPLLSVDFDGLAIDPRKVGAADMFRLAESVNGIVVSRRVRQAILDAGITTLEFILPEDWVG</sequence>
<dbReference type="EMBL" id="JABBGA010000002">
    <property type="protein sequence ID" value="NML24753.1"/>
    <property type="molecule type" value="Genomic_DNA"/>
</dbReference>
<reference evidence="2 3" key="1">
    <citation type="submission" date="2020-04" db="EMBL/GenBank/DDBJ databases">
        <title>Zoogloea sp. G-4-1-14 isolated from soil.</title>
        <authorList>
            <person name="Dahal R.H."/>
        </authorList>
    </citation>
    <scope>NUCLEOTIDE SEQUENCE [LARGE SCALE GENOMIC DNA]</scope>
    <source>
        <strain evidence="2 3">G-4-1-14</strain>
    </source>
</reference>
<comment type="caution">
    <text evidence="2">The sequence shown here is derived from an EMBL/GenBank/DDBJ whole genome shotgun (WGS) entry which is preliminary data.</text>
</comment>
<dbReference type="InterPro" id="IPR012433">
    <property type="entry name" value="Imm11"/>
</dbReference>
<evidence type="ECO:0000313" key="3">
    <source>
        <dbReference type="Proteomes" id="UP000580043"/>
    </source>
</evidence>
<organism evidence="2 3">
    <name type="scientific">Zoogloea dura</name>
    <dbReference type="NCBI Taxonomy" id="2728840"/>
    <lineage>
        <taxon>Bacteria</taxon>
        <taxon>Pseudomonadati</taxon>
        <taxon>Pseudomonadota</taxon>
        <taxon>Betaproteobacteria</taxon>
        <taxon>Rhodocyclales</taxon>
        <taxon>Zoogloeaceae</taxon>
        <taxon>Zoogloea</taxon>
    </lineage>
</organism>
<protein>
    <recommendedName>
        <fullName evidence="1">Immunity MXAN-0049 protein domain-containing protein</fullName>
    </recommendedName>
</protein>
<dbReference type="Pfam" id="PF07791">
    <property type="entry name" value="Imm11"/>
    <property type="match status" value="1"/>
</dbReference>